<name>A0ABY1P7X8_9HYPH</name>
<dbReference type="InterPro" id="IPR000639">
    <property type="entry name" value="Epox_hydrolase-like"/>
</dbReference>
<comment type="caution">
    <text evidence="2">The sequence shown here is derived from an EMBL/GenBank/DDBJ whole genome shotgun (WGS) entry which is preliminary data.</text>
</comment>
<dbReference type="Gene3D" id="3.40.50.1820">
    <property type="entry name" value="alpha/beta hydrolase"/>
    <property type="match status" value="1"/>
</dbReference>
<dbReference type="RefSeq" id="WP_155189661.1">
    <property type="nucleotide sequence ID" value="NZ_BAAAEA010000004.1"/>
</dbReference>
<proteinExistence type="predicted"/>
<dbReference type="InterPro" id="IPR050266">
    <property type="entry name" value="AB_hydrolase_sf"/>
</dbReference>
<dbReference type="Proteomes" id="UP001157914">
    <property type="component" value="Unassembled WGS sequence"/>
</dbReference>
<dbReference type="PANTHER" id="PTHR43798">
    <property type="entry name" value="MONOACYLGLYCEROL LIPASE"/>
    <property type="match status" value="1"/>
</dbReference>
<evidence type="ECO:0000259" key="1">
    <source>
        <dbReference type="Pfam" id="PF12697"/>
    </source>
</evidence>
<dbReference type="SUPFAM" id="SSF53474">
    <property type="entry name" value="alpha/beta-Hydrolases"/>
    <property type="match status" value="1"/>
</dbReference>
<sequence length="275" mass="30990">MTWQTPETFNFEGHTIRWGAIGEGAPLILMHGTPFWSYEWSRLAPLLATEHKVYFYDMLGYGNSDRPNADVSLGIQNRLFAALVSYWKVERPDVVAHDFGGATALRAHLIDGVDYNSLTLIDPVAVRPWGSPLVQHVKHHEAAFSGMPGYMHEAILPAYLQSAMKKTATADTLAPYANQWIGVEKQASFYRQIAQMDQCYTDEVQNQYSLIRCPTQILWGEDDEWIPIERGRELHDLIPGSRFVTVAGAGHLMQEDAPEAIAYFVQSFLNSEGRT</sequence>
<dbReference type="Pfam" id="PF12697">
    <property type="entry name" value="Abhydrolase_6"/>
    <property type="match status" value="1"/>
</dbReference>
<dbReference type="PRINTS" id="PR00111">
    <property type="entry name" value="ABHYDROLASE"/>
</dbReference>
<dbReference type="InterPro" id="IPR000073">
    <property type="entry name" value="AB_hydrolase_1"/>
</dbReference>
<feature type="domain" description="AB hydrolase-1" evidence="1">
    <location>
        <begin position="27"/>
        <end position="262"/>
    </location>
</feature>
<reference evidence="2 3" key="1">
    <citation type="submission" date="2017-05" db="EMBL/GenBank/DDBJ databases">
        <authorList>
            <person name="Varghese N."/>
            <person name="Submissions S."/>
        </authorList>
    </citation>
    <scope>NUCLEOTIDE SEQUENCE [LARGE SCALE GENOMIC DNA]</scope>
    <source>
        <strain evidence="2 3">DSM 15949</strain>
    </source>
</reference>
<keyword evidence="3" id="KW-1185">Reference proteome</keyword>
<dbReference type="PRINTS" id="PR00412">
    <property type="entry name" value="EPOXHYDRLASE"/>
</dbReference>
<accession>A0ABY1P7X8</accession>
<organism evidence="2 3">
    <name type="scientific">Roseibium denhamense</name>
    <dbReference type="NCBI Taxonomy" id="76305"/>
    <lineage>
        <taxon>Bacteria</taxon>
        <taxon>Pseudomonadati</taxon>
        <taxon>Pseudomonadota</taxon>
        <taxon>Alphaproteobacteria</taxon>
        <taxon>Hyphomicrobiales</taxon>
        <taxon>Stappiaceae</taxon>
        <taxon>Roseibium</taxon>
    </lineage>
</organism>
<dbReference type="InterPro" id="IPR029058">
    <property type="entry name" value="AB_hydrolase_fold"/>
</dbReference>
<protein>
    <submittedName>
        <fullName evidence="2">Pimeloyl-ACP methyl ester carboxylesterase</fullName>
    </submittedName>
</protein>
<evidence type="ECO:0000313" key="3">
    <source>
        <dbReference type="Proteomes" id="UP001157914"/>
    </source>
</evidence>
<dbReference type="EMBL" id="FXTT01000004">
    <property type="protein sequence ID" value="SMP28373.1"/>
    <property type="molecule type" value="Genomic_DNA"/>
</dbReference>
<gene>
    <name evidence="2" type="ORF">SAMN06265374_2914</name>
</gene>
<evidence type="ECO:0000313" key="2">
    <source>
        <dbReference type="EMBL" id="SMP28373.1"/>
    </source>
</evidence>